<feature type="transmembrane region" description="Helical" evidence="1">
    <location>
        <begin position="58"/>
        <end position="78"/>
    </location>
</feature>
<protein>
    <submittedName>
        <fullName evidence="2">DUF3341 domain-containing protein</fullName>
    </submittedName>
</protein>
<dbReference type="PANTHER" id="PTHR40394:SF2">
    <property type="entry name" value="QUINOL:CYTOCHROME C OXIDOREDUCTASE MEMBRANE PROTEIN"/>
    <property type="match status" value="1"/>
</dbReference>
<dbReference type="RefSeq" id="WP_123174958.1">
    <property type="nucleotide sequence ID" value="NZ_QWDD01000001.1"/>
</dbReference>
<dbReference type="Proteomes" id="UP000268623">
    <property type="component" value="Unassembled WGS sequence"/>
</dbReference>
<evidence type="ECO:0000256" key="1">
    <source>
        <dbReference type="SAM" id="Phobius"/>
    </source>
</evidence>
<comment type="caution">
    <text evidence="2">The sequence shown here is derived from an EMBL/GenBank/DDBJ whole genome shotgun (WGS) entry which is preliminary data.</text>
</comment>
<dbReference type="InterPro" id="IPR021776">
    <property type="entry name" value="ActD"/>
</dbReference>
<reference evidence="2 3" key="1">
    <citation type="submission" date="2018-08" db="EMBL/GenBank/DDBJ databases">
        <title>Genome sequence of Methylocystis hirsuta CSC1, a methanotroph able to accumulate PHAs.</title>
        <authorList>
            <person name="Bordel S."/>
            <person name="Rodriguez E."/>
            <person name="Gancedo J."/>
            <person name="Munoz R."/>
        </authorList>
    </citation>
    <scope>NUCLEOTIDE SEQUENCE [LARGE SCALE GENOMIC DNA]</scope>
    <source>
        <strain evidence="2 3">CSC1</strain>
    </source>
</reference>
<proteinExistence type="predicted"/>
<sequence>MSREDKTLMAPNGLAATFLSEEASLAALARLDEANVGDTQLFSPLAPERTPRPTRLPAVALALGLLGAGVAFGLQTYANVVAYPLDIGGRPPFSWPSFIPIAFEVGVLSAVLATIIGAGALCGFTRYYDPVDQTRAIRDAMIDRWVIVVRAVNSDALARSRDIMQDCDARMIEEAEL</sequence>
<keyword evidence="1" id="KW-1133">Transmembrane helix</keyword>
<evidence type="ECO:0000313" key="3">
    <source>
        <dbReference type="Proteomes" id="UP000268623"/>
    </source>
</evidence>
<dbReference type="EMBL" id="QWDD01000001">
    <property type="protein sequence ID" value="RNJ48970.1"/>
    <property type="molecule type" value="Genomic_DNA"/>
</dbReference>
<dbReference type="PANTHER" id="PTHR40394">
    <property type="entry name" value="LIPOPROTEIN-RELATED"/>
    <property type="match status" value="1"/>
</dbReference>
<keyword evidence="1" id="KW-0812">Transmembrane</keyword>
<dbReference type="Pfam" id="PF11821">
    <property type="entry name" value="ActD"/>
    <property type="match status" value="1"/>
</dbReference>
<feature type="transmembrane region" description="Helical" evidence="1">
    <location>
        <begin position="98"/>
        <end position="128"/>
    </location>
</feature>
<accession>A0A3M9XQ20</accession>
<dbReference type="AlphaFoldDB" id="A0A3M9XQ20"/>
<dbReference type="OrthoDB" id="9792475at2"/>
<organism evidence="2 3">
    <name type="scientific">Methylocystis hirsuta</name>
    <dbReference type="NCBI Taxonomy" id="369798"/>
    <lineage>
        <taxon>Bacteria</taxon>
        <taxon>Pseudomonadati</taxon>
        <taxon>Pseudomonadota</taxon>
        <taxon>Alphaproteobacteria</taxon>
        <taxon>Hyphomicrobiales</taxon>
        <taxon>Methylocystaceae</taxon>
        <taxon>Methylocystis</taxon>
    </lineage>
</organism>
<keyword evidence="1" id="KW-0472">Membrane</keyword>
<keyword evidence="3" id="KW-1185">Reference proteome</keyword>
<evidence type="ECO:0000313" key="2">
    <source>
        <dbReference type="EMBL" id="RNJ48970.1"/>
    </source>
</evidence>
<gene>
    <name evidence="2" type="ORF">D1O30_04420</name>
</gene>
<name>A0A3M9XQ20_9HYPH</name>